<reference evidence="1" key="2">
    <citation type="submission" date="2013-05" db="EMBL/GenBank/DDBJ databases">
        <authorList>
            <person name="Carter J.-M."/>
            <person name="Baker S.C."/>
            <person name="Pink R."/>
            <person name="Carter D.R.F."/>
            <person name="Collins A."/>
            <person name="Tomlin J."/>
            <person name="Gibbs M."/>
            <person name="Breuker C.J."/>
        </authorList>
    </citation>
    <scope>NUCLEOTIDE SEQUENCE</scope>
    <source>
        <tissue evidence="1">Ovary</tissue>
    </source>
</reference>
<proteinExistence type="predicted"/>
<accession>S4NQY1</accession>
<feature type="non-terminal residue" evidence="1">
    <location>
        <position position="1"/>
    </location>
</feature>
<feature type="non-terminal residue" evidence="1">
    <location>
        <position position="68"/>
    </location>
</feature>
<sequence>YINTYNIQINTQTLKNNHVHTTNSSKLWNRNFESRAVSSHGEFSRSPYLPVTLLQLLMWLSATVISKN</sequence>
<dbReference type="AlphaFoldDB" id="S4NQY1"/>
<reference evidence="1" key="1">
    <citation type="journal article" date="2013" name="BMC Genomics">
        <title>Unscrambling butterfly oogenesis.</title>
        <authorList>
            <person name="Carter J.M."/>
            <person name="Baker S.C."/>
            <person name="Pink R."/>
            <person name="Carter D.R."/>
            <person name="Collins A."/>
            <person name="Tomlin J."/>
            <person name="Gibbs M."/>
            <person name="Breuker C.J."/>
        </authorList>
    </citation>
    <scope>NUCLEOTIDE SEQUENCE</scope>
    <source>
        <tissue evidence="1">Ovary</tissue>
    </source>
</reference>
<dbReference type="EMBL" id="GAIX01013071">
    <property type="protein sequence ID" value="JAA79489.1"/>
    <property type="molecule type" value="Transcribed_RNA"/>
</dbReference>
<organism evidence="1">
    <name type="scientific">Pararge aegeria</name>
    <name type="common">speckled wood butterfly</name>
    <dbReference type="NCBI Taxonomy" id="116150"/>
    <lineage>
        <taxon>Eukaryota</taxon>
        <taxon>Metazoa</taxon>
        <taxon>Ecdysozoa</taxon>
        <taxon>Arthropoda</taxon>
        <taxon>Hexapoda</taxon>
        <taxon>Insecta</taxon>
        <taxon>Pterygota</taxon>
        <taxon>Neoptera</taxon>
        <taxon>Endopterygota</taxon>
        <taxon>Lepidoptera</taxon>
        <taxon>Glossata</taxon>
        <taxon>Ditrysia</taxon>
        <taxon>Papilionoidea</taxon>
        <taxon>Nymphalidae</taxon>
        <taxon>Satyrinae</taxon>
        <taxon>Satyrini</taxon>
        <taxon>Parargina</taxon>
        <taxon>Pararge</taxon>
    </lineage>
</organism>
<protein>
    <submittedName>
        <fullName evidence="1">Uncharacterized protein</fullName>
    </submittedName>
</protein>
<evidence type="ECO:0000313" key="1">
    <source>
        <dbReference type="EMBL" id="JAA79489.1"/>
    </source>
</evidence>
<name>S4NQY1_9NEOP</name>